<comment type="similarity">
    <text evidence="1">Belongs to the HupF/HypC family.</text>
</comment>
<evidence type="ECO:0000313" key="2">
    <source>
        <dbReference type="EMBL" id="HED10712.1"/>
    </source>
</evidence>
<dbReference type="PROSITE" id="PS01097">
    <property type="entry name" value="HUPF_HYPC"/>
    <property type="match status" value="1"/>
</dbReference>
<dbReference type="AlphaFoldDB" id="A0A7V1PVL5"/>
<dbReference type="GO" id="GO:0005506">
    <property type="term" value="F:iron ion binding"/>
    <property type="evidence" value="ECO:0007669"/>
    <property type="project" value="TreeGrafter"/>
</dbReference>
<dbReference type="PANTHER" id="PTHR35177:SF2">
    <property type="entry name" value="HYDROGENASE MATURATION FACTOR HYBG"/>
    <property type="match status" value="1"/>
</dbReference>
<accession>A0A7V1PVL5</accession>
<organism evidence="2">
    <name type="scientific">Caldithrix abyssi</name>
    <dbReference type="NCBI Taxonomy" id="187145"/>
    <lineage>
        <taxon>Bacteria</taxon>
        <taxon>Pseudomonadati</taxon>
        <taxon>Calditrichota</taxon>
        <taxon>Calditrichia</taxon>
        <taxon>Calditrichales</taxon>
        <taxon>Calditrichaceae</taxon>
        <taxon>Caldithrix</taxon>
    </lineage>
</organism>
<dbReference type="Gene3D" id="2.30.30.140">
    <property type="match status" value="1"/>
</dbReference>
<dbReference type="GO" id="GO:1902670">
    <property type="term" value="F:carbon dioxide binding"/>
    <property type="evidence" value="ECO:0007669"/>
    <property type="project" value="TreeGrafter"/>
</dbReference>
<name>A0A7V1PVL5_CALAY</name>
<dbReference type="NCBIfam" id="TIGR00074">
    <property type="entry name" value="hypC_hupF"/>
    <property type="match status" value="1"/>
</dbReference>
<comment type="caution">
    <text evidence="2">The sequence shown here is derived from an EMBL/GenBank/DDBJ whole genome shotgun (WGS) entry which is preliminary data.</text>
</comment>
<dbReference type="Proteomes" id="UP000886005">
    <property type="component" value="Unassembled WGS sequence"/>
</dbReference>
<gene>
    <name evidence="2" type="ORF">ENJ10_08480</name>
</gene>
<dbReference type="GO" id="GO:0051604">
    <property type="term" value="P:protein maturation"/>
    <property type="evidence" value="ECO:0007669"/>
    <property type="project" value="TreeGrafter"/>
</dbReference>
<protein>
    <submittedName>
        <fullName evidence="2">HypC/HybG/HupF family hydrogenase formation chaperone</fullName>
    </submittedName>
</protein>
<dbReference type="EMBL" id="DRLD01000231">
    <property type="protein sequence ID" value="HED10712.1"/>
    <property type="molecule type" value="Genomic_DNA"/>
</dbReference>
<dbReference type="SUPFAM" id="SSF159127">
    <property type="entry name" value="HupF/HypC-like"/>
    <property type="match status" value="1"/>
</dbReference>
<proteinExistence type="inferred from homology"/>
<dbReference type="InterPro" id="IPR019812">
    <property type="entry name" value="Hydgase_assmbl_chp_CS"/>
</dbReference>
<dbReference type="PANTHER" id="PTHR35177">
    <property type="entry name" value="HYDROGENASE MATURATION FACTOR HYBG"/>
    <property type="match status" value="1"/>
</dbReference>
<evidence type="ECO:0000256" key="1">
    <source>
        <dbReference type="ARBA" id="ARBA00006018"/>
    </source>
</evidence>
<dbReference type="Pfam" id="PF01455">
    <property type="entry name" value="HupF_HypC"/>
    <property type="match status" value="1"/>
</dbReference>
<dbReference type="InterPro" id="IPR001109">
    <property type="entry name" value="Hydrogenase_HupF/HypC"/>
</dbReference>
<sequence>MCLAIPGKLIEIFEESGLKMGRFDFAGAFNKACLEYVPEIELGQYAIVHAGFAINIIDEEEARKTYAVWDEMIQAAAEEGEDIFGMPLEEKKEDKEGYDK</sequence>
<reference evidence="2" key="1">
    <citation type="journal article" date="2020" name="mSystems">
        <title>Genome- and Community-Level Interaction Insights into Carbon Utilization and Element Cycling Functions of Hydrothermarchaeota in Hydrothermal Sediment.</title>
        <authorList>
            <person name="Zhou Z."/>
            <person name="Liu Y."/>
            <person name="Xu W."/>
            <person name="Pan J."/>
            <person name="Luo Z.H."/>
            <person name="Li M."/>
        </authorList>
    </citation>
    <scope>NUCLEOTIDE SEQUENCE [LARGE SCALE GENOMIC DNA]</scope>
    <source>
        <strain evidence="2">HyVt-456</strain>
    </source>
</reference>